<dbReference type="Proteomes" id="UP001233999">
    <property type="component" value="Unassembled WGS sequence"/>
</dbReference>
<evidence type="ECO:0000313" key="1">
    <source>
        <dbReference type="EMBL" id="KAJ9577277.1"/>
    </source>
</evidence>
<comment type="caution">
    <text evidence="1">The sequence shown here is derived from an EMBL/GenBank/DDBJ whole genome shotgun (WGS) entry which is preliminary data.</text>
</comment>
<gene>
    <name evidence="1" type="ORF">L9F63_006116</name>
</gene>
<proteinExistence type="predicted"/>
<reference evidence="1" key="2">
    <citation type="submission" date="2023-05" db="EMBL/GenBank/DDBJ databases">
        <authorList>
            <person name="Fouks B."/>
        </authorList>
    </citation>
    <scope>NUCLEOTIDE SEQUENCE</scope>
    <source>
        <strain evidence="1">Stay&amp;Tobe</strain>
        <tissue evidence="1">Testes</tissue>
    </source>
</reference>
<name>A0AAD7ZBS4_DIPPU</name>
<dbReference type="EMBL" id="JASPKZ010009367">
    <property type="protein sequence ID" value="KAJ9577277.1"/>
    <property type="molecule type" value="Genomic_DNA"/>
</dbReference>
<accession>A0AAD7ZBS4</accession>
<feature type="non-terminal residue" evidence="1">
    <location>
        <position position="72"/>
    </location>
</feature>
<keyword evidence="2" id="KW-1185">Reference proteome</keyword>
<dbReference type="AlphaFoldDB" id="A0AAD7ZBS4"/>
<sequence length="72" mass="7887">GRPWLVGIVFGSRFFIKHETSLSVLFEGTDHTETTRNIALPLSVEDICFNSIHYTSRASGSALSDSGEIALM</sequence>
<protein>
    <submittedName>
        <fullName evidence="1">Uncharacterized protein</fullName>
    </submittedName>
</protein>
<feature type="non-terminal residue" evidence="1">
    <location>
        <position position="1"/>
    </location>
</feature>
<organism evidence="1 2">
    <name type="scientific">Diploptera punctata</name>
    <name type="common">Pacific beetle cockroach</name>
    <dbReference type="NCBI Taxonomy" id="6984"/>
    <lineage>
        <taxon>Eukaryota</taxon>
        <taxon>Metazoa</taxon>
        <taxon>Ecdysozoa</taxon>
        <taxon>Arthropoda</taxon>
        <taxon>Hexapoda</taxon>
        <taxon>Insecta</taxon>
        <taxon>Pterygota</taxon>
        <taxon>Neoptera</taxon>
        <taxon>Polyneoptera</taxon>
        <taxon>Dictyoptera</taxon>
        <taxon>Blattodea</taxon>
        <taxon>Blaberoidea</taxon>
        <taxon>Blaberidae</taxon>
        <taxon>Diplopterinae</taxon>
        <taxon>Diploptera</taxon>
    </lineage>
</organism>
<evidence type="ECO:0000313" key="2">
    <source>
        <dbReference type="Proteomes" id="UP001233999"/>
    </source>
</evidence>
<reference evidence="1" key="1">
    <citation type="journal article" date="2023" name="IScience">
        <title>Live-bearing cockroach genome reveals convergent evolutionary mechanisms linked to viviparity in insects and beyond.</title>
        <authorList>
            <person name="Fouks B."/>
            <person name="Harrison M.C."/>
            <person name="Mikhailova A.A."/>
            <person name="Marchal E."/>
            <person name="English S."/>
            <person name="Carruthers M."/>
            <person name="Jennings E.C."/>
            <person name="Chiamaka E.L."/>
            <person name="Frigard R.A."/>
            <person name="Pippel M."/>
            <person name="Attardo G.M."/>
            <person name="Benoit J.B."/>
            <person name="Bornberg-Bauer E."/>
            <person name="Tobe S.S."/>
        </authorList>
    </citation>
    <scope>NUCLEOTIDE SEQUENCE</scope>
    <source>
        <strain evidence="1">Stay&amp;Tobe</strain>
    </source>
</reference>